<dbReference type="HOGENOM" id="CLU_1771681_0_0_1"/>
<protein>
    <recommendedName>
        <fullName evidence="3">PH domain-containing protein</fullName>
    </recommendedName>
</protein>
<evidence type="ECO:0008006" key="3">
    <source>
        <dbReference type="Google" id="ProtNLM"/>
    </source>
</evidence>
<accession>A0EC69</accession>
<dbReference type="SUPFAM" id="SSF50729">
    <property type="entry name" value="PH domain-like"/>
    <property type="match status" value="1"/>
</dbReference>
<sequence length="147" mass="17535">MNWLQQQKDEHESIFNNGEHFWLPTKMQENQLNLIFLGKAFQKQVKSRKWGVVHLELYVGKLVKNCKYLKEIKYSESSFQPYKHGFRLHQGKHRAEFFTESQDYYEKWQSALKDIVFQPNLTKNTNLFANIIKPALSSLYIQSGTKF</sequence>
<dbReference type="OrthoDB" id="10445745at2759"/>
<dbReference type="RefSeq" id="XP_001460283.1">
    <property type="nucleotide sequence ID" value="XM_001460246.1"/>
</dbReference>
<dbReference type="EMBL" id="CT868670">
    <property type="protein sequence ID" value="CAK92886.1"/>
    <property type="molecule type" value="Genomic_DNA"/>
</dbReference>
<dbReference type="AlphaFoldDB" id="A0EC69"/>
<dbReference type="GeneID" id="5046068"/>
<evidence type="ECO:0000313" key="2">
    <source>
        <dbReference type="Proteomes" id="UP000000600"/>
    </source>
</evidence>
<gene>
    <name evidence="1" type="ORF">GSPATT00025622001</name>
</gene>
<dbReference type="InParanoid" id="A0EC69"/>
<keyword evidence="2" id="KW-1185">Reference proteome</keyword>
<evidence type="ECO:0000313" key="1">
    <source>
        <dbReference type="EMBL" id="CAK92886.1"/>
    </source>
</evidence>
<dbReference type="KEGG" id="ptm:GSPATT00025622001"/>
<name>A0EC69_PARTE</name>
<dbReference type="Proteomes" id="UP000000600">
    <property type="component" value="Unassembled WGS sequence"/>
</dbReference>
<reference evidence="1 2" key="1">
    <citation type="journal article" date="2006" name="Nature">
        <title>Global trends of whole-genome duplications revealed by the ciliate Paramecium tetraurelia.</title>
        <authorList>
            <consortium name="Genoscope"/>
            <person name="Aury J.-M."/>
            <person name="Jaillon O."/>
            <person name="Duret L."/>
            <person name="Noel B."/>
            <person name="Jubin C."/>
            <person name="Porcel B.M."/>
            <person name="Segurens B."/>
            <person name="Daubin V."/>
            <person name="Anthouard V."/>
            <person name="Aiach N."/>
            <person name="Arnaiz O."/>
            <person name="Billaut A."/>
            <person name="Beisson J."/>
            <person name="Blanc I."/>
            <person name="Bouhouche K."/>
            <person name="Camara F."/>
            <person name="Duharcourt S."/>
            <person name="Guigo R."/>
            <person name="Gogendeau D."/>
            <person name="Katinka M."/>
            <person name="Keller A.-M."/>
            <person name="Kissmehl R."/>
            <person name="Klotz C."/>
            <person name="Koll F."/>
            <person name="Le Moue A."/>
            <person name="Lepere C."/>
            <person name="Malinsky S."/>
            <person name="Nowacki M."/>
            <person name="Nowak J.K."/>
            <person name="Plattner H."/>
            <person name="Poulain J."/>
            <person name="Ruiz F."/>
            <person name="Serrano V."/>
            <person name="Zagulski M."/>
            <person name="Dessen P."/>
            <person name="Betermier M."/>
            <person name="Weissenbach J."/>
            <person name="Scarpelli C."/>
            <person name="Schachter V."/>
            <person name="Sperling L."/>
            <person name="Meyer E."/>
            <person name="Cohen J."/>
            <person name="Wincker P."/>
        </authorList>
    </citation>
    <scope>NUCLEOTIDE SEQUENCE [LARGE SCALE GENOMIC DNA]</scope>
    <source>
        <strain evidence="1 2">Stock d4-2</strain>
    </source>
</reference>
<organism evidence="1 2">
    <name type="scientific">Paramecium tetraurelia</name>
    <dbReference type="NCBI Taxonomy" id="5888"/>
    <lineage>
        <taxon>Eukaryota</taxon>
        <taxon>Sar</taxon>
        <taxon>Alveolata</taxon>
        <taxon>Ciliophora</taxon>
        <taxon>Intramacronucleata</taxon>
        <taxon>Oligohymenophorea</taxon>
        <taxon>Peniculida</taxon>
        <taxon>Parameciidae</taxon>
        <taxon>Paramecium</taxon>
    </lineage>
</organism>
<proteinExistence type="predicted"/>